<dbReference type="InterPro" id="IPR001897">
    <property type="entry name" value="Porin_gammaproteobac"/>
</dbReference>
<dbReference type="Gene3D" id="2.40.160.10">
    <property type="entry name" value="Porin"/>
    <property type="match status" value="1"/>
</dbReference>
<dbReference type="EMBL" id="BAABFC010000012">
    <property type="protein sequence ID" value="GAA4499401.1"/>
    <property type="molecule type" value="Genomic_DNA"/>
</dbReference>
<accession>A0ABP8Q9L0</accession>
<dbReference type="CDD" id="cd00342">
    <property type="entry name" value="gram_neg_porins"/>
    <property type="match status" value="1"/>
</dbReference>
<protein>
    <submittedName>
        <fullName evidence="6">Porin</fullName>
    </submittedName>
</protein>
<feature type="chain" id="PRO_5045629621" evidence="5">
    <location>
        <begin position="22"/>
        <end position="351"/>
    </location>
</feature>
<evidence type="ECO:0000256" key="5">
    <source>
        <dbReference type="SAM" id="SignalP"/>
    </source>
</evidence>
<keyword evidence="4" id="KW-0472">Membrane</keyword>
<evidence type="ECO:0000256" key="2">
    <source>
        <dbReference type="ARBA" id="ARBA00007539"/>
    </source>
</evidence>
<comment type="caution">
    <text evidence="6">The sequence shown here is derived from an EMBL/GenBank/DDBJ whole genome shotgun (WGS) entry which is preliminary data.</text>
</comment>
<evidence type="ECO:0000256" key="4">
    <source>
        <dbReference type="ARBA" id="ARBA00023136"/>
    </source>
</evidence>
<dbReference type="PANTHER" id="PTHR34501:SF2">
    <property type="entry name" value="OUTER MEMBRANE PORIN F-RELATED"/>
    <property type="match status" value="1"/>
</dbReference>
<sequence>MKHSVLALMIPSVLGASAAQAVSLYDQDGTQLNLNGRVVGLYYGSGDEDSRGDESYLRVGLDGRTQINNALYGFGAFEYNLPTSGSDNDEVRQAFAGLGGDFGAVSYGRQFGLFSKLNDYTDVLPEFGGDGLGSGADLLGTGRNSGLLQYNVNYNGLFAGLQYTGQADAQHQDADSWSKNNGEGYAALLGYDFPEGVSLAAAYNRVNKTSDQRANASFGGTQDAELTGVGMKYDANRIYAAATYSYGRHHIYNAEANGFFDKSQGYEAVVQYQLTDAFKPSLAYVRTDVKDASQGIDSTLTEYVSVGGYYNFKPNVMAYVDYRWNQLSASEARQFGNTDEDIVAVGLRYDF</sequence>
<evidence type="ECO:0000313" key="6">
    <source>
        <dbReference type="EMBL" id="GAA4499401.1"/>
    </source>
</evidence>
<comment type="subcellular location">
    <subcellularLocation>
        <location evidence="1">Cell outer membrane</location>
        <topology evidence="1">Multi-pass membrane protein</topology>
    </subcellularLocation>
</comment>
<keyword evidence="7" id="KW-1185">Reference proteome</keyword>
<dbReference type="Pfam" id="PF00267">
    <property type="entry name" value="Porin_1"/>
    <property type="match status" value="1"/>
</dbReference>
<dbReference type="InterPro" id="IPR050298">
    <property type="entry name" value="Gram-neg_bact_OMP"/>
</dbReference>
<proteinExistence type="inferred from homology"/>
<dbReference type="InterPro" id="IPR001702">
    <property type="entry name" value="Porin_Gram-ve"/>
</dbReference>
<evidence type="ECO:0000256" key="1">
    <source>
        <dbReference type="ARBA" id="ARBA00004571"/>
    </source>
</evidence>
<gene>
    <name evidence="6" type="ORF">GCM10023095_19500</name>
</gene>
<organism evidence="6 7">
    <name type="scientific">Pseudaeromonas paramecii</name>
    <dbReference type="NCBI Taxonomy" id="2138166"/>
    <lineage>
        <taxon>Bacteria</taxon>
        <taxon>Pseudomonadati</taxon>
        <taxon>Pseudomonadota</taxon>
        <taxon>Gammaproteobacteria</taxon>
        <taxon>Aeromonadales</taxon>
        <taxon>Aeromonadaceae</taxon>
        <taxon>Pseudaeromonas</taxon>
    </lineage>
</organism>
<dbReference type="PRINTS" id="PR00182">
    <property type="entry name" value="ECOLNEIPORIN"/>
</dbReference>
<keyword evidence="3 5" id="KW-0732">Signal</keyword>
<comment type="similarity">
    <text evidence="2">Belongs to the Gram-negative porin family.</text>
</comment>
<dbReference type="InterPro" id="IPR033900">
    <property type="entry name" value="Gram_neg_porin_domain"/>
</dbReference>
<dbReference type="InterPro" id="IPR023614">
    <property type="entry name" value="Porin_dom_sf"/>
</dbReference>
<evidence type="ECO:0000256" key="3">
    <source>
        <dbReference type="ARBA" id="ARBA00022729"/>
    </source>
</evidence>
<dbReference type="SUPFAM" id="SSF56935">
    <property type="entry name" value="Porins"/>
    <property type="match status" value="1"/>
</dbReference>
<name>A0ABP8Q9L0_9GAMM</name>
<dbReference type="Proteomes" id="UP001501321">
    <property type="component" value="Unassembled WGS sequence"/>
</dbReference>
<evidence type="ECO:0000313" key="7">
    <source>
        <dbReference type="Proteomes" id="UP001501321"/>
    </source>
</evidence>
<feature type="signal peptide" evidence="5">
    <location>
        <begin position="1"/>
        <end position="21"/>
    </location>
</feature>
<dbReference type="RefSeq" id="WP_345012500.1">
    <property type="nucleotide sequence ID" value="NZ_BAABFC010000012.1"/>
</dbReference>
<dbReference type="PRINTS" id="PR00183">
    <property type="entry name" value="ECOLIPORIN"/>
</dbReference>
<dbReference type="PANTHER" id="PTHR34501">
    <property type="entry name" value="PROTEIN YDDL-RELATED"/>
    <property type="match status" value="1"/>
</dbReference>
<reference evidence="7" key="1">
    <citation type="journal article" date="2019" name="Int. J. Syst. Evol. Microbiol.">
        <title>The Global Catalogue of Microorganisms (GCM) 10K type strain sequencing project: providing services to taxonomists for standard genome sequencing and annotation.</title>
        <authorList>
            <consortium name="The Broad Institute Genomics Platform"/>
            <consortium name="The Broad Institute Genome Sequencing Center for Infectious Disease"/>
            <person name="Wu L."/>
            <person name="Ma J."/>
        </authorList>
    </citation>
    <scope>NUCLEOTIDE SEQUENCE [LARGE SCALE GENOMIC DNA]</scope>
    <source>
        <strain evidence="7">JCM 32226</strain>
    </source>
</reference>